<dbReference type="HOGENOM" id="CLU_1010933_0_0_0"/>
<protein>
    <submittedName>
        <fullName evidence="1">Uncharacterized protein</fullName>
    </submittedName>
</protein>
<dbReference type="KEGG" id="din:Selin_2117"/>
<keyword evidence="2" id="KW-1185">Reference proteome</keyword>
<name>E6W383_DESIS</name>
<proteinExistence type="predicted"/>
<sequence length="275" mass="30642">MKVFVRRFCVFMLVLCSGMAWGTEYHLGFVREHSLLSYQVDEEMLHVGAYFETPYSLFHRGASSLQIRSGYTYSEPPFFGDNLTGKADRLTHEDRSALSAYYIQLDDTVREGRLSRQLRYRYDRDNATDTSFSAAPVGTASAPQPVDSSLPLNGALYRHTLSYSLGYDVLERKSASVHMSGKMGGIAAGMTADGVSGVHEPLSLFSDDVHFGYMYGVEGSLRILDSGRFSLTGVASLEYYTLLSDNHSESRFLALDPGLIPGRDMSFSLSVQYRF</sequence>
<organism evidence="1 2">
    <name type="scientific">Desulfurispirillum indicum (strain ATCC BAA-1389 / DSM 22839 / S5)</name>
    <dbReference type="NCBI Taxonomy" id="653733"/>
    <lineage>
        <taxon>Bacteria</taxon>
        <taxon>Pseudomonadati</taxon>
        <taxon>Chrysiogenota</taxon>
        <taxon>Chrysiogenia</taxon>
        <taxon>Chrysiogenales</taxon>
        <taxon>Chrysiogenaceae</taxon>
        <taxon>Desulfurispirillum</taxon>
    </lineage>
</organism>
<reference evidence="1 2" key="1">
    <citation type="submission" date="2010-12" db="EMBL/GenBank/DDBJ databases">
        <title>Complete sequence of Desulfurispirillum indicum S5.</title>
        <authorList>
            <consortium name="US DOE Joint Genome Institute"/>
            <person name="Lucas S."/>
            <person name="Copeland A."/>
            <person name="Lapidus A."/>
            <person name="Cheng J.-F."/>
            <person name="Goodwin L."/>
            <person name="Pitluck S."/>
            <person name="Chertkov O."/>
            <person name="Held B."/>
            <person name="Detter J.C."/>
            <person name="Han C."/>
            <person name="Tapia R."/>
            <person name="Land M."/>
            <person name="Hauser L."/>
            <person name="Kyrpides N."/>
            <person name="Ivanova N."/>
            <person name="Mikhailova N."/>
            <person name="Haggblom M."/>
            <person name="Rauschenbach I."/>
            <person name="Bini E."/>
            <person name="Woyke T."/>
        </authorList>
    </citation>
    <scope>NUCLEOTIDE SEQUENCE [LARGE SCALE GENOMIC DNA]</scope>
    <source>
        <strain evidence="2">ATCC BAA-1389 / DSM 22839 / S5</strain>
    </source>
</reference>
<evidence type="ECO:0000313" key="2">
    <source>
        <dbReference type="Proteomes" id="UP000002572"/>
    </source>
</evidence>
<dbReference type="InParanoid" id="E6W383"/>
<dbReference type="STRING" id="653733.Selin_2117"/>
<dbReference type="AlphaFoldDB" id="E6W383"/>
<evidence type="ECO:0000313" key="1">
    <source>
        <dbReference type="EMBL" id="ADU66837.1"/>
    </source>
</evidence>
<dbReference type="Proteomes" id="UP000002572">
    <property type="component" value="Chromosome"/>
</dbReference>
<accession>E6W383</accession>
<dbReference type="EMBL" id="CP002432">
    <property type="protein sequence ID" value="ADU66837.1"/>
    <property type="molecule type" value="Genomic_DNA"/>
</dbReference>
<gene>
    <name evidence="1" type="ordered locus">Selin_2117</name>
</gene>